<dbReference type="Pfam" id="PF01053">
    <property type="entry name" value="Cys_Met_Meta_PP"/>
    <property type="match status" value="1"/>
</dbReference>
<feature type="modified residue" description="N6-(pyridoxal phosphate)lysine" evidence="5">
    <location>
        <position position="219"/>
    </location>
</feature>
<evidence type="ECO:0000256" key="2">
    <source>
        <dbReference type="ARBA" id="ARBA00009077"/>
    </source>
</evidence>
<name>F9D4L2_PREDD</name>
<reference evidence="7 8" key="1">
    <citation type="submission" date="2011-04" db="EMBL/GenBank/DDBJ databases">
        <authorList>
            <person name="Muzny D."/>
            <person name="Qin X."/>
            <person name="Deng J."/>
            <person name="Jiang H."/>
            <person name="Liu Y."/>
            <person name="Qu J."/>
            <person name="Song X.-Z."/>
            <person name="Zhang L."/>
            <person name="Thornton R."/>
            <person name="Coyle M."/>
            <person name="Francisco L."/>
            <person name="Jackson L."/>
            <person name="Javaid M."/>
            <person name="Korchina V."/>
            <person name="Kovar C."/>
            <person name="Mata R."/>
            <person name="Mathew T."/>
            <person name="Ngo R."/>
            <person name="Nguyen L."/>
            <person name="Nguyen N."/>
            <person name="Okwuonu G."/>
            <person name="Ongeri F."/>
            <person name="Pham C."/>
            <person name="Simmons D."/>
            <person name="Wilczek-Boney K."/>
            <person name="Hale W."/>
            <person name="Jakkamsetti A."/>
            <person name="Pham P."/>
            <person name="Ruth R."/>
            <person name="San Lucas F."/>
            <person name="Warren J."/>
            <person name="Zhang J."/>
            <person name="Zhao Z."/>
            <person name="Zhou C."/>
            <person name="Zhu D."/>
            <person name="Lee S."/>
            <person name="Bess C."/>
            <person name="Blankenburg K."/>
            <person name="Forbes L."/>
            <person name="Fu Q."/>
            <person name="Gubbala S."/>
            <person name="Hirani K."/>
            <person name="Jayaseelan J.C."/>
            <person name="Lara F."/>
            <person name="Munidasa M."/>
            <person name="Palculict T."/>
            <person name="Patil S."/>
            <person name="Pu L.-L."/>
            <person name="Saada N."/>
            <person name="Tang L."/>
            <person name="Weissenberger G."/>
            <person name="Zhu Y."/>
            <person name="Hemphill L."/>
            <person name="Shang Y."/>
            <person name="Youmans B."/>
            <person name="Ayvaz T."/>
            <person name="Ross M."/>
            <person name="Santibanez J."/>
            <person name="Aqrawi P."/>
            <person name="Gross S."/>
            <person name="Joshi V."/>
            <person name="Fowler G."/>
            <person name="Nazareth L."/>
            <person name="Reid J."/>
            <person name="Worley K."/>
            <person name="Petrosino J."/>
            <person name="Highlander S."/>
            <person name="Gibbs R."/>
        </authorList>
    </citation>
    <scope>NUCLEOTIDE SEQUENCE [LARGE SCALE GENOMIC DNA]</scope>
    <source>
        <strain evidence="7 8">DSM 3688</strain>
    </source>
</reference>
<dbReference type="InterPro" id="IPR015422">
    <property type="entry name" value="PyrdxlP-dep_Trfase_small"/>
</dbReference>
<evidence type="ECO:0000256" key="6">
    <source>
        <dbReference type="RuleBase" id="RU362118"/>
    </source>
</evidence>
<keyword evidence="3 7" id="KW-0808">Transferase</keyword>
<sequence>MVLNRKKRQGKTIFPMKKRTQAIHLPYVRRDAFDALSMPVYNAVAYEFDNARIMSDAFCNRIDAPDYGRCENPTTRYFEERVKAVTGASAVIALNSGMAAISNTIMSLAAQGKNVVTSRHLFGNSYSLFTSTLRRFGVEVRLADLTRPAEVARLVDGDTCCLFLEILTNPQMEVASLEELAGIAHARHIPLVADTTAIPFTQFGAHALGVDIEVVSSTKYVSGGATSLGGLVIDYGTTPGFAGTMKNEMLFNLGAYMNPNVAFLQTMGLETLDARYRVQSANALELARRMQALPQIRRVNYVGLPDNPFHALARRQFGDTAGAMVCIDLESREACFRFVDRLALIHRATNLFDNRTLAIHPASTIFGNFSEAERAAMDILDTTIRLSIGLEDVDDLMADIEQALG</sequence>
<dbReference type="EMBL" id="AFPW01000026">
    <property type="protein sequence ID" value="EGQ13764.1"/>
    <property type="molecule type" value="Genomic_DNA"/>
</dbReference>
<dbReference type="GO" id="GO:0005737">
    <property type="term" value="C:cytoplasm"/>
    <property type="evidence" value="ECO:0007669"/>
    <property type="project" value="TreeGrafter"/>
</dbReference>
<dbReference type="AlphaFoldDB" id="F9D4L2"/>
<dbReference type="SUPFAM" id="SSF53383">
    <property type="entry name" value="PLP-dependent transferases"/>
    <property type="match status" value="1"/>
</dbReference>
<gene>
    <name evidence="7" type="primary">metY</name>
    <name evidence="7" type="ORF">HMPREF9136_1790</name>
</gene>
<dbReference type="Proteomes" id="UP000007820">
    <property type="component" value="Unassembled WGS sequence"/>
</dbReference>
<organism evidence="7 8">
    <name type="scientific">Prevotella dentalis (strain ATCC 49559 / DSM 3688 / JCM 13448 / NCTC 12043 / ES 2772)</name>
    <name type="common">Mitsuokella dentalis</name>
    <dbReference type="NCBI Taxonomy" id="908937"/>
    <lineage>
        <taxon>Bacteria</taxon>
        <taxon>Pseudomonadati</taxon>
        <taxon>Bacteroidota</taxon>
        <taxon>Bacteroidia</taxon>
        <taxon>Bacteroidales</taxon>
        <taxon>Prevotellaceae</taxon>
        <taxon>Prevotella</taxon>
    </lineage>
</organism>
<comment type="caution">
    <text evidence="7">The sequence shown here is derived from an EMBL/GenBank/DDBJ whole genome shotgun (WGS) entry which is preliminary data.</text>
</comment>
<accession>F9D4L2</accession>
<comment type="cofactor">
    <cofactor evidence="1 6">
        <name>pyridoxal 5'-phosphate</name>
        <dbReference type="ChEBI" id="CHEBI:597326"/>
    </cofactor>
</comment>
<dbReference type="GO" id="GO:0004124">
    <property type="term" value="F:cysteine synthase activity"/>
    <property type="evidence" value="ECO:0007669"/>
    <property type="project" value="TreeGrafter"/>
</dbReference>
<dbReference type="Gene3D" id="3.90.1150.10">
    <property type="entry name" value="Aspartate Aminotransferase, domain 1"/>
    <property type="match status" value="1"/>
</dbReference>
<dbReference type="PANTHER" id="PTHR43797">
    <property type="entry name" value="HOMOCYSTEINE/CYSTEINE SYNTHASE"/>
    <property type="match status" value="1"/>
</dbReference>
<dbReference type="EC" id="2.5.1.49" evidence="7"/>
<dbReference type="eggNOG" id="COG2873">
    <property type="taxonomic scope" value="Bacteria"/>
</dbReference>
<evidence type="ECO:0000256" key="4">
    <source>
        <dbReference type="ARBA" id="ARBA00022898"/>
    </source>
</evidence>
<dbReference type="PANTHER" id="PTHR43797:SF2">
    <property type="entry name" value="HOMOCYSTEINE_CYSTEINE SYNTHASE"/>
    <property type="match status" value="1"/>
</dbReference>
<proteinExistence type="inferred from homology"/>
<evidence type="ECO:0000313" key="8">
    <source>
        <dbReference type="Proteomes" id="UP000007820"/>
    </source>
</evidence>
<evidence type="ECO:0000256" key="5">
    <source>
        <dbReference type="PIRSR" id="PIRSR001434-2"/>
    </source>
</evidence>
<protein>
    <submittedName>
        <fullName evidence="7">O-acetylhomoserine sulfhydrylase</fullName>
        <ecNumber evidence="7">2.5.1.49</ecNumber>
    </submittedName>
</protein>
<dbReference type="STRING" id="908937.Prede_1612"/>
<dbReference type="GO" id="GO:0003961">
    <property type="term" value="F:O-acetylhomoserine aminocarboxypropyltransferase activity"/>
    <property type="evidence" value="ECO:0007669"/>
    <property type="project" value="UniProtKB-EC"/>
</dbReference>
<dbReference type="GO" id="GO:0030170">
    <property type="term" value="F:pyridoxal phosphate binding"/>
    <property type="evidence" value="ECO:0007669"/>
    <property type="project" value="InterPro"/>
</dbReference>
<dbReference type="InterPro" id="IPR006235">
    <property type="entry name" value="OAc-hSer/O-AcSer_sulfhydrylase"/>
</dbReference>
<comment type="similarity">
    <text evidence="2 6">Belongs to the trans-sulfuration enzymes family.</text>
</comment>
<dbReference type="GO" id="GO:0071269">
    <property type="term" value="P:L-homocysteine biosynthetic process"/>
    <property type="evidence" value="ECO:0007669"/>
    <property type="project" value="TreeGrafter"/>
</dbReference>
<dbReference type="PIRSF" id="PIRSF001434">
    <property type="entry name" value="CGS"/>
    <property type="match status" value="1"/>
</dbReference>
<evidence type="ECO:0000256" key="3">
    <source>
        <dbReference type="ARBA" id="ARBA00022679"/>
    </source>
</evidence>
<dbReference type="GO" id="GO:0006535">
    <property type="term" value="P:cysteine biosynthetic process from serine"/>
    <property type="evidence" value="ECO:0007669"/>
    <property type="project" value="TreeGrafter"/>
</dbReference>
<evidence type="ECO:0000313" key="7">
    <source>
        <dbReference type="EMBL" id="EGQ13764.1"/>
    </source>
</evidence>
<dbReference type="InterPro" id="IPR000277">
    <property type="entry name" value="Cys/Met-Metab_PyrdxlP-dep_enz"/>
</dbReference>
<evidence type="ECO:0000256" key="1">
    <source>
        <dbReference type="ARBA" id="ARBA00001933"/>
    </source>
</evidence>
<dbReference type="GO" id="GO:0019346">
    <property type="term" value="P:transsulfuration"/>
    <property type="evidence" value="ECO:0007669"/>
    <property type="project" value="InterPro"/>
</dbReference>
<dbReference type="InterPro" id="IPR015424">
    <property type="entry name" value="PyrdxlP-dep_Trfase"/>
</dbReference>
<dbReference type="Gene3D" id="3.40.640.10">
    <property type="entry name" value="Type I PLP-dependent aspartate aminotransferase-like (Major domain)"/>
    <property type="match status" value="1"/>
</dbReference>
<dbReference type="InterPro" id="IPR015421">
    <property type="entry name" value="PyrdxlP-dep_Trfase_major"/>
</dbReference>
<keyword evidence="4 5" id="KW-0663">Pyridoxal phosphate</keyword>